<dbReference type="CDD" id="cd00093">
    <property type="entry name" value="HTH_XRE"/>
    <property type="match status" value="1"/>
</dbReference>
<evidence type="ECO:0000259" key="4">
    <source>
        <dbReference type="PROSITE" id="PS50943"/>
    </source>
</evidence>
<sequence length="79" mass="8575">MSDPIDAIEALLEEARPLPHPAERERLRTAAGLTRTRVAGAIGVTPETVRKWETGATDPSGEHRAAYGRLLDGLAVRYP</sequence>
<keyword evidence="6" id="KW-1185">Reference proteome</keyword>
<dbReference type="SUPFAM" id="SSF47413">
    <property type="entry name" value="lambda repressor-like DNA-binding domains"/>
    <property type="match status" value="1"/>
</dbReference>
<accession>A0A7W3TIE1</accession>
<dbReference type="InterPro" id="IPR052359">
    <property type="entry name" value="HTH-type_reg/antitoxin"/>
</dbReference>
<dbReference type="PANTHER" id="PTHR36511">
    <property type="entry name" value="MERR FAMILY BACTERIAL REGULATORY PROTEIN"/>
    <property type="match status" value="1"/>
</dbReference>
<dbReference type="InterPro" id="IPR010982">
    <property type="entry name" value="Lambda_DNA-bd_dom_sf"/>
</dbReference>
<protein>
    <submittedName>
        <fullName evidence="5">Helix-turn-helix domain-containing protein</fullName>
    </submittedName>
</protein>
<dbReference type="PROSITE" id="PS50943">
    <property type="entry name" value="HTH_CROC1"/>
    <property type="match status" value="1"/>
</dbReference>
<feature type="non-terminal residue" evidence="5">
    <location>
        <position position="79"/>
    </location>
</feature>
<organism evidence="5 6">
    <name type="scientific">Streptomyces alkaliphilus</name>
    <dbReference type="NCBI Taxonomy" id="1472722"/>
    <lineage>
        <taxon>Bacteria</taxon>
        <taxon>Bacillati</taxon>
        <taxon>Actinomycetota</taxon>
        <taxon>Actinomycetes</taxon>
        <taxon>Kitasatosporales</taxon>
        <taxon>Streptomycetaceae</taxon>
        <taxon>Streptomyces</taxon>
    </lineage>
</organism>
<evidence type="ECO:0000256" key="3">
    <source>
        <dbReference type="ARBA" id="ARBA00023163"/>
    </source>
</evidence>
<reference evidence="6" key="1">
    <citation type="submission" date="2019-10" db="EMBL/GenBank/DDBJ databases">
        <title>Streptomyces sp. nov., a novel actinobacterium isolated from alkaline environment.</title>
        <authorList>
            <person name="Golinska P."/>
        </authorList>
    </citation>
    <scope>NUCLEOTIDE SEQUENCE [LARGE SCALE GENOMIC DNA]</scope>
    <source>
        <strain evidence="6">DSM 42118</strain>
    </source>
</reference>
<evidence type="ECO:0000313" key="5">
    <source>
        <dbReference type="EMBL" id="MBB0247433.1"/>
    </source>
</evidence>
<keyword evidence="3" id="KW-0804">Transcription</keyword>
<dbReference type="RefSeq" id="WP_182608600.1">
    <property type="nucleotide sequence ID" value="NZ_VKHT01001739.1"/>
</dbReference>
<dbReference type="PANTHER" id="PTHR36511:SF3">
    <property type="entry name" value="ANTITOXIN HIGA-2"/>
    <property type="match status" value="1"/>
</dbReference>
<keyword evidence="2" id="KW-0238">DNA-binding</keyword>
<feature type="domain" description="HTH cro/C1-type" evidence="4">
    <location>
        <begin position="26"/>
        <end position="74"/>
    </location>
</feature>
<dbReference type="Pfam" id="PF13560">
    <property type="entry name" value="HTH_31"/>
    <property type="match status" value="1"/>
</dbReference>
<keyword evidence="1" id="KW-0805">Transcription regulation</keyword>
<name>A0A7W3TIE1_9ACTN</name>
<dbReference type="Proteomes" id="UP000538929">
    <property type="component" value="Unassembled WGS sequence"/>
</dbReference>
<dbReference type="EMBL" id="VKHT01001739">
    <property type="protein sequence ID" value="MBB0247433.1"/>
    <property type="molecule type" value="Genomic_DNA"/>
</dbReference>
<dbReference type="InterPro" id="IPR001387">
    <property type="entry name" value="Cro/C1-type_HTH"/>
</dbReference>
<proteinExistence type="predicted"/>
<evidence type="ECO:0000313" key="6">
    <source>
        <dbReference type="Proteomes" id="UP000538929"/>
    </source>
</evidence>
<dbReference type="AlphaFoldDB" id="A0A7W3TIE1"/>
<dbReference type="GO" id="GO:0003677">
    <property type="term" value="F:DNA binding"/>
    <property type="evidence" value="ECO:0007669"/>
    <property type="project" value="UniProtKB-KW"/>
</dbReference>
<dbReference type="Gene3D" id="1.10.260.40">
    <property type="entry name" value="lambda repressor-like DNA-binding domains"/>
    <property type="match status" value="1"/>
</dbReference>
<evidence type="ECO:0000256" key="2">
    <source>
        <dbReference type="ARBA" id="ARBA00023125"/>
    </source>
</evidence>
<gene>
    <name evidence="5" type="ORF">FNQ90_25750</name>
</gene>
<evidence type="ECO:0000256" key="1">
    <source>
        <dbReference type="ARBA" id="ARBA00023015"/>
    </source>
</evidence>
<comment type="caution">
    <text evidence="5">The sequence shown here is derived from an EMBL/GenBank/DDBJ whole genome shotgun (WGS) entry which is preliminary data.</text>
</comment>